<accession>A0ABW1ZLN8</accession>
<evidence type="ECO:0000313" key="2">
    <source>
        <dbReference type="Proteomes" id="UP001596317"/>
    </source>
</evidence>
<evidence type="ECO:0000313" key="1">
    <source>
        <dbReference type="EMBL" id="MFC6661101.1"/>
    </source>
</evidence>
<dbReference type="Proteomes" id="UP001596317">
    <property type="component" value="Unassembled WGS sequence"/>
</dbReference>
<comment type="caution">
    <text evidence="1">The sequence shown here is derived from an EMBL/GenBank/DDBJ whole genome shotgun (WGS) entry which is preliminary data.</text>
</comment>
<keyword evidence="2" id="KW-1185">Reference proteome</keyword>
<dbReference type="RefSeq" id="WP_380056454.1">
    <property type="nucleotide sequence ID" value="NZ_JBHSWB010000001.1"/>
</dbReference>
<sequence>MGAGGAVKGLTGYVGALYTRTLDGARTQLRATAQFSVTPELSLYAAYNATPGTGQVGFSAPEYAGVTATYARNVQRVYPRLTLQLDSPAEIAVFVNTTLLGSLSVAGGEISLLNIPLSGQGRQTIRLLIESDSGIREQVLEVPATAGLPGGGLLARAQVGRTGGQWGGELAVQGAPTPNLLLQGQVQGSTSGALGASVQARASAPNMPEGQALSGNLGVAVARPAPKANPAPEDPVPPPVQVTVSAGADYVRGPLALNASAALPLQNRAAGNVAVRANYDAKPWVFNGRLSSSFAPGTWEAEVGVTRAVMDRGSVTLNAAALPGGYRVQLRGSYVFSPALQAGGSVNLSPGRIAPSATVAYQLSPAQNISLTAEPGDLILGYSLNQGVKLDLLASTRAASGQLSGALSLLGGEVRLNPVLALRGVYLRTGVPRLSLIVDGTGVVTTDANGDLLITEVRPGQVLGIRVNSPEVPLGVAVAEGGLNVVPAPTGLTLVDWRGNFTVSTFVRFAWAPGEFAADADLYLDGERIPLDDEGYGLVRRSTTARTGELRSQDGTRRCALRLEPGAEAATCAALPAP</sequence>
<proteinExistence type="predicted"/>
<reference evidence="2" key="1">
    <citation type="journal article" date="2019" name="Int. J. Syst. Evol. Microbiol.">
        <title>The Global Catalogue of Microorganisms (GCM) 10K type strain sequencing project: providing services to taxonomists for standard genome sequencing and annotation.</title>
        <authorList>
            <consortium name="The Broad Institute Genomics Platform"/>
            <consortium name="The Broad Institute Genome Sequencing Center for Infectious Disease"/>
            <person name="Wu L."/>
            <person name="Ma J."/>
        </authorList>
    </citation>
    <scope>NUCLEOTIDE SEQUENCE [LARGE SCALE GENOMIC DNA]</scope>
    <source>
        <strain evidence="2">CCUG 63830</strain>
    </source>
</reference>
<gene>
    <name evidence="1" type="ORF">ACFP90_12680</name>
</gene>
<dbReference type="EMBL" id="JBHSWB010000001">
    <property type="protein sequence ID" value="MFC6661101.1"/>
    <property type="molecule type" value="Genomic_DNA"/>
</dbReference>
<name>A0ABW1ZLN8_9DEIO</name>
<protein>
    <submittedName>
        <fullName evidence="1">Uncharacterized protein</fullName>
    </submittedName>
</protein>
<organism evidence="1 2">
    <name type="scientific">Deinococcus multiflagellatus</name>
    <dbReference type="NCBI Taxonomy" id="1656887"/>
    <lineage>
        <taxon>Bacteria</taxon>
        <taxon>Thermotogati</taxon>
        <taxon>Deinococcota</taxon>
        <taxon>Deinococci</taxon>
        <taxon>Deinococcales</taxon>
        <taxon>Deinococcaceae</taxon>
        <taxon>Deinococcus</taxon>
    </lineage>
</organism>